<dbReference type="InterPro" id="IPR045238">
    <property type="entry name" value="Tim23-like"/>
</dbReference>
<protein>
    <recommendedName>
        <fullName evidence="9">Mitochondrial import inner membrane translocase subunit TIM23</fullName>
    </recommendedName>
</protein>
<reference evidence="7 8" key="1">
    <citation type="submission" date="2017-03" db="EMBL/GenBank/DDBJ databases">
        <title>Genomes of endolithic fungi from Antarctica.</title>
        <authorList>
            <person name="Coleine C."/>
            <person name="Masonjones S."/>
            <person name="Stajich J.E."/>
        </authorList>
    </citation>
    <scope>NUCLEOTIDE SEQUENCE [LARGE SCALE GENOMIC DNA]</scope>
    <source>
        <strain evidence="7 8">CCFEE 5311</strain>
    </source>
</reference>
<evidence type="ECO:0000256" key="3">
    <source>
        <dbReference type="ARBA" id="ARBA00022989"/>
    </source>
</evidence>
<evidence type="ECO:0000313" key="7">
    <source>
        <dbReference type="EMBL" id="TKA26418.1"/>
    </source>
</evidence>
<evidence type="ECO:0000256" key="6">
    <source>
        <dbReference type="SAM" id="MobiDB-lite"/>
    </source>
</evidence>
<evidence type="ECO:0000256" key="5">
    <source>
        <dbReference type="SAM" id="Coils"/>
    </source>
</evidence>
<accession>A0A4U0TVS0</accession>
<dbReference type="EMBL" id="NAJP01000139">
    <property type="protein sequence ID" value="TKA26418.1"/>
    <property type="molecule type" value="Genomic_DNA"/>
</dbReference>
<gene>
    <name evidence="7" type="ORF">B0A54_17174</name>
</gene>
<evidence type="ECO:0000256" key="1">
    <source>
        <dbReference type="ARBA" id="ARBA00004141"/>
    </source>
</evidence>
<proteinExistence type="predicted"/>
<evidence type="ECO:0008006" key="9">
    <source>
        <dbReference type="Google" id="ProtNLM"/>
    </source>
</evidence>
<evidence type="ECO:0000313" key="8">
    <source>
        <dbReference type="Proteomes" id="UP000310066"/>
    </source>
</evidence>
<feature type="compositionally biased region" description="Low complexity" evidence="6">
    <location>
        <begin position="9"/>
        <end position="21"/>
    </location>
</feature>
<comment type="subcellular location">
    <subcellularLocation>
        <location evidence="1">Membrane</location>
        <topology evidence="1">Multi-pass membrane protein</topology>
    </subcellularLocation>
</comment>
<keyword evidence="2" id="KW-0812">Transmembrane</keyword>
<dbReference type="PANTHER" id="PTHR15371">
    <property type="entry name" value="TIM23"/>
    <property type="match status" value="1"/>
</dbReference>
<dbReference type="AlphaFoldDB" id="A0A4U0TVS0"/>
<evidence type="ECO:0000256" key="2">
    <source>
        <dbReference type="ARBA" id="ARBA00022692"/>
    </source>
</evidence>
<comment type="caution">
    <text evidence="7">The sequence shown here is derived from an EMBL/GenBank/DDBJ whole genome shotgun (WGS) entry which is preliminary data.</text>
</comment>
<keyword evidence="5" id="KW-0175">Coiled coil</keyword>
<dbReference type="PANTHER" id="PTHR15371:SF0">
    <property type="entry name" value="SD19278P"/>
    <property type="match status" value="1"/>
</dbReference>
<dbReference type="GO" id="GO:0008320">
    <property type="term" value="F:protein transmembrane transporter activity"/>
    <property type="evidence" value="ECO:0007669"/>
    <property type="project" value="TreeGrafter"/>
</dbReference>
<dbReference type="Proteomes" id="UP000310066">
    <property type="component" value="Unassembled WGS sequence"/>
</dbReference>
<feature type="coiled-coil region" evidence="5">
    <location>
        <begin position="346"/>
        <end position="373"/>
    </location>
</feature>
<dbReference type="OrthoDB" id="159299at2759"/>
<dbReference type="Pfam" id="PF02466">
    <property type="entry name" value="Tim17"/>
    <property type="match status" value="1"/>
</dbReference>
<keyword evidence="3" id="KW-1133">Transmembrane helix</keyword>
<keyword evidence="4" id="KW-0472">Membrane</keyword>
<organism evidence="7 8">
    <name type="scientific">Friedmanniomyces endolithicus</name>
    <dbReference type="NCBI Taxonomy" id="329885"/>
    <lineage>
        <taxon>Eukaryota</taxon>
        <taxon>Fungi</taxon>
        <taxon>Dikarya</taxon>
        <taxon>Ascomycota</taxon>
        <taxon>Pezizomycotina</taxon>
        <taxon>Dothideomycetes</taxon>
        <taxon>Dothideomycetidae</taxon>
        <taxon>Mycosphaerellales</taxon>
        <taxon>Teratosphaeriaceae</taxon>
        <taxon>Friedmanniomyces</taxon>
    </lineage>
</organism>
<feature type="region of interest" description="Disordered" evidence="6">
    <location>
        <begin position="1"/>
        <end position="30"/>
    </location>
</feature>
<dbReference type="GO" id="GO:0030150">
    <property type="term" value="P:protein import into mitochondrial matrix"/>
    <property type="evidence" value="ECO:0007669"/>
    <property type="project" value="TreeGrafter"/>
</dbReference>
<evidence type="ECO:0000256" key="4">
    <source>
        <dbReference type="ARBA" id="ARBA00023136"/>
    </source>
</evidence>
<sequence>MGVWDAFSGKKSQPASASPSSETIHDSAPTTVTFNTDDVSSFMTSPAAYDPAALHPLAGLNQDTLDYLTLDDSALSDLPGSRSILPSRGWSDDLCYGTGVTYLTALSLGGAWGLAEGLNRLPSTAPPKLRLNSALNAITRRGPFLGNSAGVVAMMYSGINSTIGYYRGKHDAFNSVAAGTLSGMVFRSTRGVRPMAESVKDPLQGVENHGAIITVSGATQQPQARAEHTRTMNLPNAHPGVTATSAAVLEARQAAQARVEVWRRAHALNTADEANPFPVPRIPEAQRLAQAEIDAIEERVRAYTARGDREAVEALLSGAQQAAAARVQAFRAASGAAAASGPVNTAVAVSDARQEAEARVRDARQRTAALIERDQERVVDAGVPAARRLTEAYAPASRRARSGAVSPEDTVTPGNVSAAQPTLRAPVEDAPKRDSVAAVPEARAGVPDIPAVRRHVRARALHFAVRPNMLPPWMEDPVNADRTVPRELVVGTSNREGTDANGAIDTFLLQRRQGPLPYFTAQQRRNWESQRGTDVRVAIWRREQGIVWPAVVRHTDFEVDEEEIAWQELLRSRREVQKHQDRPAKRSRR</sequence>
<dbReference type="STRING" id="329885.A0A4U0TVS0"/>
<feature type="region of interest" description="Disordered" evidence="6">
    <location>
        <begin position="393"/>
        <end position="434"/>
    </location>
</feature>
<dbReference type="GO" id="GO:0005744">
    <property type="term" value="C:TIM23 mitochondrial import inner membrane translocase complex"/>
    <property type="evidence" value="ECO:0007669"/>
    <property type="project" value="TreeGrafter"/>
</dbReference>
<name>A0A4U0TVS0_9PEZI</name>